<dbReference type="GO" id="GO:0005576">
    <property type="term" value="C:extracellular region"/>
    <property type="evidence" value="ECO:0007669"/>
    <property type="project" value="InterPro"/>
</dbReference>
<dbReference type="SUPFAM" id="SSF57180">
    <property type="entry name" value="Cellulose-binding domain"/>
    <property type="match status" value="1"/>
</dbReference>
<dbReference type="OrthoDB" id="5313668at2759"/>
<keyword evidence="6" id="KW-1185">Reference proteome</keyword>
<keyword evidence="1 3" id="KW-0732">Signal</keyword>
<evidence type="ECO:0000256" key="3">
    <source>
        <dbReference type="SAM" id="SignalP"/>
    </source>
</evidence>
<dbReference type="EMBL" id="ML992504">
    <property type="protein sequence ID" value="KAF2224676.1"/>
    <property type="molecule type" value="Genomic_DNA"/>
</dbReference>
<feature type="compositionally biased region" description="Low complexity" evidence="2">
    <location>
        <begin position="246"/>
        <end position="287"/>
    </location>
</feature>
<dbReference type="GO" id="GO:0030248">
    <property type="term" value="F:cellulose binding"/>
    <property type="evidence" value="ECO:0007669"/>
    <property type="project" value="InterPro"/>
</dbReference>
<name>A0A6A6GG21_9PEZI</name>
<feature type="chain" id="PRO_5025338139" description="CBM1 domain-containing protein" evidence="3">
    <location>
        <begin position="19"/>
        <end position="324"/>
    </location>
</feature>
<dbReference type="InterPro" id="IPR000254">
    <property type="entry name" value="CBD"/>
</dbReference>
<dbReference type="Pfam" id="PF00734">
    <property type="entry name" value="CBM_1"/>
    <property type="match status" value="1"/>
</dbReference>
<feature type="domain" description="CBM1" evidence="4">
    <location>
        <begin position="288"/>
        <end position="324"/>
    </location>
</feature>
<evidence type="ECO:0000313" key="5">
    <source>
        <dbReference type="EMBL" id="KAF2224676.1"/>
    </source>
</evidence>
<proteinExistence type="predicted"/>
<dbReference type="InterPro" id="IPR035971">
    <property type="entry name" value="CBD_sf"/>
</dbReference>
<dbReference type="PROSITE" id="PS00562">
    <property type="entry name" value="CBM1_1"/>
    <property type="match status" value="1"/>
</dbReference>
<sequence>MFGQLALLALPFLPAVIGQASNDFESGWDATAWPQYAPDCAQGGSVTLDSTKAHSGKNSLKVVGAGGYCGHAFFGTTSVPKGSFYTRSWVWMTTPLTSEHVTFQVMPDTSLNGKHLRFGAMSEIMMYNRETDDATLPDLSPQGIATSANLPAGAWQCIEQYIGTDGTINTWLNSVSVAGLNVGPGVTNANANGWTRASYKPAVTGVYWGWESYGGGANTFWFDDVAVATTRIGCGASSGGSGGGSTPTSKPVTTAPPATTVKPSTTLATSTVKTTTSAKPPATSAPSCSQPKWAQCGGIGWTGCTVCAAGSTCTINGDYYSQCI</sequence>
<dbReference type="Proteomes" id="UP000799538">
    <property type="component" value="Unassembled WGS sequence"/>
</dbReference>
<feature type="signal peptide" evidence="3">
    <location>
        <begin position="1"/>
        <end position="18"/>
    </location>
</feature>
<protein>
    <recommendedName>
        <fullName evidence="4">CBM1 domain-containing protein</fullName>
    </recommendedName>
</protein>
<feature type="region of interest" description="Disordered" evidence="2">
    <location>
        <begin position="237"/>
        <end position="291"/>
    </location>
</feature>
<dbReference type="SMART" id="SM00236">
    <property type="entry name" value="fCBD"/>
    <property type="match status" value="1"/>
</dbReference>
<organism evidence="5 6">
    <name type="scientific">Elsinoe ampelina</name>
    <dbReference type="NCBI Taxonomy" id="302913"/>
    <lineage>
        <taxon>Eukaryota</taxon>
        <taxon>Fungi</taxon>
        <taxon>Dikarya</taxon>
        <taxon>Ascomycota</taxon>
        <taxon>Pezizomycotina</taxon>
        <taxon>Dothideomycetes</taxon>
        <taxon>Dothideomycetidae</taxon>
        <taxon>Myriangiales</taxon>
        <taxon>Elsinoaceae</taxon>
        <taxon>Elsinoe</taxon>
    </lineage>
</organism>
<dbReference type="InterPro" id="IPR048955">
    <property type="entry name" value="Cip1-like_core"/>
</dbReference>
<dbReference type="AlphaFoldDB" id="A0A6A6GG21"/>
<evidence type="ECO:0000256" key="2">
    <source>
        <dbReference type="SAM" id="MobiDB-lite"/>
    </source>
</evidence>
<evidence type="ECO:0000313" key="6">
    <source>
        <dbReference type="Proteomes" id="UP000799538"/>
    </source>
</evidence>
<gene>
    <name evidence="5" type="ORF">BDZ85DRAFT_258887</name>
</gene>
<dbReference type="Gene3D" id="2.60.120.200">
    <property type="match status" value="1"/>
</dbReference>
<reference evidence="6" key="1">
    <citation type="journal article" date="2020" name="Stud. Mycol.">
        <title>101 Dothideomycetes genomes: A test case for predicting lifestyles and emergence of pathogens.</title>
        <authorList>
            <person name="Haridas S."/>
            <person name="Albert R."/>
            <person name="Binder M."/>
            <person name="Bloem J."/>
            <person name="LaButti K."/>
            <person name="Salamov A."/>
            <person name="Andreopoulos B."/>
            <person name="Baker S."/>
            <person name="Barry K."/>
            <person name="Bills G."/>
            <person name="Bluhm B."/>
            <person name="Cannon C."/>
            <person name="Castanera R."/>
            <person name="Culley D."/>
            <person name="Daum C."/>
            <person name="Ezra D."/>
            <person name="Gonzalez J."/>
            <person name="Henrissat B."/>
            <person name="Kuo A."/>
            <person name="Liang C."/>
            <person name="Lipzen A."/>
            <person name="Lutzoni F."/>
            <person name="Magnuson J."/>
            <person name="Mondo S."/>
            <person name="Nolan M."/>
            <person name="Ohm R."/>
            <person name="Pangilinan J."/>
            <person name="Park H.-J."/>
            <person name="Ramirez L."/>
            <person name="Alfaro M."/>
            <person name="Sun H."/>
            <person name="Tritt A."/>
            <person name="Yoshinaga Y."/>
            <person name="Zwiers L.-H."/>
            <person name="Turgeon B."/>
            <person name="Goodwin S."/>
            <person name="Spatafora J."/>
            <person name="Crous P."/>
            <person name="Grigoriev I."/>
        </authorList>
    </citation>
    <scope>NUCLEOTIDE SEQUENCE [LARGE SCALE GENOMIC DNA]</scope>
    <source>
        <strain evidence="6">CECT 20119</strain>
    </source>
</reference>
<dbReference type="GO" id="GO:0005975">
    <property type="term" value="P:carbohydrate metabolic process"/>
    <property type="evidence" value="ECO:0007669"/>
    <property type="project" value="InterPro"/>
</dbReference>
<evidence type="ECO:0000256" key="1">
    <source>
        <dbReference type="ARBA" id="ARBA00022729"/>
    </source>
</evidence>
<dbReference type="Pfam" id="PF21340">
    <property type="entry name" value="Polysacc_lyase-like"/>
    <property type="match status" value="1"/>
</dbReference>
<evidence type="ECO:0000259" key="4">
    <source>
        <dbReference type="PROSITE" id="PS51164"/>
    </source>
</evidence>
<accession>A0A6A6GG21</accession>
<dbReference type="PROSITE" id="PS51164">
    <property type="entry name" value="CBM1_2"/>
    <property type="match status" value="1"/>
</dbReference>